<name>A0A940RVN8_9ACTN</name>
<proteinExistence type="inferred from homology"/>
<dbReference type="SUPFAM" id="SSF53335">
    <property type="entry name" value="S-adenosyl-L-methionine-dependent methyltransferases"/>
    <property type="match status" value="1"/>
</dbReference>
<dbReference type="Gene3D" id="3.40.50.150">
    <property type="entry name" value="Vaccinia Virus protein VP39"/>
    <property type="match status" value="1"/>
</dbReference>
<keyword evidence="6 12" id="KW-0489">Methyltransferase</keyword>
<gene>
    <name evidence="12" type="primary">tgmC</name>
    <name evidence="12" type="ORF">JFN87_13685</name>
</gene>
<dbReference type="InterPro" id="IPR000682">
    <property type="entry name" value="PCMT"/>
</dbReference>
<evidence type="ECO:0000256" key="10">
    <source>
        <dbReference type="ARBA" id="ARBA00031323"/>
    </source>
</evidence>
<reference evidence="12" key="1">
    <citation type="submission" date="2021-03" db="EMBL/GenBank/DDBJ databases">
        <title>Whole genome sequence of Streptomyces bomunensis MMS17-BM035.</title>
        <authorList>
            <person name="Lee J.H."/>
        </authorList>
    </citation>
    <scope>NUCLEOTIDE SEQUENCE</scope>
    <source>
        <strain evidence="12">MMS17-BM035</strain>
    </source>
</reference>
<evidence type="ECO:0000256" key="2">
    <source>
        <dbReference type="ARBA" id="ARBA00005369"/>
    </source>
</evidence>
<organism evidence="12 13">
    <name type="scientific">Streptomyces montanisoli</name>
    <dbReference type="NCBI Taxonomy" id="2798581"/>
    <lineage>
        <taxon>Bacteria</taxon>
        <taxon>Bacillati</taxon>
        <taxon>Actinomycetota</taxon>
        <taxon>Actinomycetes</taxon>
        <taxon>Kitasatosporales</taxon>
        <taxon>Streptomycetaceae</taxon>
        <taxon>Streptomyces</taxon>
    </lineage>
</organism>
<evidence type="ECO:0000256" key="11">
    <source>
        <dbReference type="ARBA" id="ARBA00031350"/>
    </source>
</evidence>
<comment type="caution">
    <text evidence="12">The sequence shown here is derived from an EMBL/GenBank/DDBJ whole genome shotgun (WGS) entry which is preliminary data.</text>
</comment>
<dbReference type="EMBL" id="JAGIQL010000045">
    <property type="protein sequence ID" value="MBP0458545.1"/>
    <property type="molecule type" value="Genomic_DNA"/>
</dbReference>
<evidence type="ECO:0000256" key="1">
    <source>
        <dbReference type="ARBA" id="ARBA00004496"/>
    </source>
</evidence>
<dbReference type="PANTHER" id="PTHR11579">
    <property type="entry name" value="PROTEIN-L-ISOASPARTATE O-METHYLTRANSFERASE"/>
    <property type="match status" value="1"/>
</dbReference>
<dbReference type="RefSeq" id="WP_209340301.1">
    <property type="nucleotide sequence ID" value="NZ_JAGIQL010000045.1"/>
</dbReference>
<evidence type="ECO:0000256" key="5">
    <source>
        <dbReference type="ARBA" id="ARBA00022490"/>
    </source>
</evidence>
<accession>A0A940RVN8</accession>
<dbReference type="EC" id="2.1.1.77" evidence="3"/>
<dbReference type="GO" id="GO:0004719">
    <property type="term" value="F:protein-L-isoaspartate (D-aspartate) O-methyltransferase activity"/>
    <property type="evidence" value="ECO:0007669"/>
    <property type="project" value="UniProtKB-EC"/>
</dbReference>
<dbReference type="GO" id="GO:0005737">
    <property type="term" value="C:cytoplasm"/>
    <property type="evidence" value="ECO:0007669"/>
    <property type="project" value="UniProtKB-SubCell"/>
</dbReference>
<dbReference type="InterPro" id="IPR026448">
    <property type="entry name" value="Methyltr_grasp"/>
</dbReference>
<dbReference type="AlphaFoldDB" id="A0A940RVN8"/>
<dbReference type="PANTHER" id="PTHR11579:SF0">
    <property type="entry name" value="PROTEIN-L-ISOASPARTATE(D-ASPARTATE) O-METHYLTRANSFERASE"/>
    <property type="match status" value="1"/>
</dbReference>
<dbReference type="GO" id="GO:0032259">
    <property type="term" value="P:methylation"/>
    <property type="evidence" value="ECO:0007669"/>
    <property type="project" value="UniProtKB-KW"/>
</dbReference>
<keyword evidence="8" id="KW-0949">S-adenosyl-L-methionine</keyword>
<dbReference type="Proteomes" id="UP000670475">
    <property type="component" value="Unassembled WGS sequence"/>
</dbReference>
<sequence length="379" mass="41162">MTIDAASLRVRLARRMAESGSLSDPAWRAAIESVPREAFLGQAVFRPCGTAWEPVRRDQVRLDEWLDLAYRDETWVTQVEGIDAASTESSVSGNPTSSSTLPSLIIRMLEVARVESTDRVLEIGTGTGYSTAVLCHRLGAERVTSVECDRSVARHAAASLRATGWSPDLVVGDGLHGYAPGAPYDVLVATCSVRSIPFSWMVQVRAGGTVTTTLSGWMLASGLVRLTLAEDGSASGRFTRDQVSYMLARPHERPPHPAFFQHEGTARECLVPPQELEGWTGRFLAQLAAPSAELMTTEDGLVLWDVATGSQAWTERVSGTWAVHQHGPLRLWDQVEDAITTWKAVGQPDQSAFGLSVTTDHAQYVWIGDPSGPSWPLPV</sequence>
<keyword evidence="7" id="KW-0808">Transferase</keyword>
<evidence type="ECO:0000256" key="6">
    <source>
        <dbReference type="ARBA" id="ARBA00022603"/>
    </source>
</evidence>
<evidence type="ECO:0000256" key="8">
    <source>
        <dbReference type="ARBA" id="ARBA00022691"/>
    </source>
</evidence>
<keyword evidence="5" id="KW-0963">Cytoplasm</keyword>
<dbReference type="Pfam" id="PF01135">
    <property type="entry name" value="PCMT"/>
    <property type="match status" value="1"/>
</dbReference>
<evidence type="ECO:0000256" key="4">
    <source>
        <dbReference type="ARBA" id="ARBA00013346"/>
    </source>
</evidence>
<evidence type="ECO:0000256" key="7">
    <source>
        <dbReference type="ARBA" id="ARBA00022679"/>
    </source>
</evidence>
<comment type="subcellular location">
    <subcellularLocation>
        <location evidence="1">Cytoplasm</location>
    </subcellularLocation>
</comment>
<evidence type="ECO:0000313" key="13">
    <source>
        <dbReference type="Proteomes" id="UP000670475"/>
    </source>
</evidence>
<dbReference type="InterPro" id="IPR029063">
    <property type="entry name" value="SAM-dependent_MTases_sf"/>
</dbReference>
<evidence type="ECO:0000313" key="12">
    <source>
        <dbReference type="EMBL" id="MBP0458545.1"/>
    </source>
</evidence>
<evidence type="ECO:0000256" key="9">
    <source>
        <dbReference type="ARBA" id="ARBA00030757"/>
    </source>
</evidence>
<comment type="similarity">
    <text evidence="2">Belongs to the methyltransferase superfamily. L-isoaspartyl/D-aspartyl protein methyltransferase family.</text>
</comment>
<evidence type="ECO:0000256" key="3">
    <source>
        <dbReference type="ARBA" id="ARBA00011890"/>
    </source>
</evidence>
<keyword evidence="13" id="KW-1185">Reference proteome</keyword>
<dbReference type="CDD" id="cd02440">
    <property type="entry name" value="AdoMet_MTases"/>
    <property type="match status" value="1"/>
</dbReference>
<protein>
    <recommendedName>
        <fullName evidence="4">Protein-L-isoaspartate O-methyltransferase</fullName>
        <ecNumber evidence="3">2.1.1.77</ecNumber>
    </recommendedName>
    <alternativeName>
        <fullName evidence="11">L-isoaspartyl protein carboxyl methyltransferase</fullName>
    </alternativeName>
    <alternativeName>
        <fullName evidence="9">Protein L-isoaspartyl methyltransferase</fullName>
    </alternativeName>
    <alternativeName>
        <fullName evidence="10">Protein-beta-aspartate methyltransferase</fullName>
    </alternativeName>
</protein>
<dbReference type="NCBIfam" id="TIGR04188">
    <property type="entry name" value="methyltr_grsp"/>
    <property type="match status" value="1"/>
</dbReference>